<feature type="domain" description="Hcy-binding" evidence="9">
    <location>
        <begin position="1"/>
        <end position="283"/>
    </location>
</feature>
<dbReference type="PROSITE" id="PS50970">
    <property type="entry name" value="HCY"/>
    <property type="match status" value="1"/>
</dbReference>
<evidence type="ECO:0000256" key="7">
    <source>
        <dbReference type="ARBA" id="ARBA00023002"/>
    </source>
</evidence>
<dbReference type="Pfam" id="PF02219">
    <property type="entry name" value="MTHFR"/>
    <property type="match status" value="1"/>
</dbReference>
<evidence type="ECO:0000256" key="8">
    <source>
        <dbReference type="PROSITE-ProRule" id="PRU00333"/>
    </source>
</evidence>
<comment type="cofactor">
    <cofactor evidence="8">
        <name>Zn(2+)</name>
        <dbReference type="ChEBI" id="CHEBI:29105"/>
    </cofactor>
</comment>
<keyword evidence="7" id="KW-0560">Oxidoreductase</keyword>
<name>A0A268P4J2_SHOCL</name>
<dbReference type="PANTHER" id="PTHR11103:SF18">
    <property type="entry name" value="SLR1189 PROTEIN"/>
    <property type="match status" value="1"/>
</dbReference>
<dbReference type="AlphaFoldDB" id="A0A268P4J2"/>
<dbReference type="NCBIfam" id="NF006396">
    <property type="entry name" value="PRK08645.1"/>
    <property type="match status" value="1"/>
</dbReference>
<reference evidence="10 11" key="1">
    <citation type="submission" date="2017-07" db="EMBL/GenBank/DDBJ databases">
        <title>Isolation and whole genome analysis of endospore-forming bacteria from heroin.</title>
        <authorList>
            <person name="Kalinowski J."/>
            <person name="Ahrens B."/>
            <person name="Al-Dilaimi A."/>
            <person name="Winkler A."/>
            <person name="Wibberg D."/>
            <person name="Schleenbecker U."/>
            <person name="Ruckert C."/>
            <person name="Wolfel R."/>
            <person name="Grass G."/>
        </authorList>
    </citation>
    <scope>NUCLEOTIDE SEQUENCE [LARGE SCALE GENOMIC DNA]</scope>
    <source>
        <strain evidence="10 11">7539</strain>
    </source>
</reference>
<dbReference type="UniPathway" id="UPA00193"/>
<keyword evidence="8" id="KW-0479">Metal-binding</keyword>
<dbReference type="InterPro" id="IPR029041">
    <property type="entry name" value="FAD-linked_oxidoreductase-like"/>
</dbReference>
<dbReference type="GO" id="GO:0004489">
    <property type="term" value="F:methylenetetrahydrofolate reductase [NAD(P)H] activity"/>
    <property type="evidence" value="ECO:0007669"/>
    <property type="project" value="InterPro"/>
</dbReference>
<comment type="caution">
    <text evidence="10">The sequence shown here is derived from an EMBL/GenBank/DDBJ whole genome shotgun (WGS) entry which is preliminary data.</text>
</comment>
<dbReference type="GO" id="GO:0046872">
    <property type="term" value="F:metal ion binding"/>
    <property type="evidence" value="ECO:0007669"/>
    <property type="project" value="UniProtKB-KW"/>
</dbReference>
<proteinExistence type="predicted"/>
<keyword evidence="4" id="KW-0285">Flavoprotein</keyword>
<dbReference type="InterPro" id="IPR036589">
    <property type="entry name" value="HCY_dom_sf"/>
</dbReference>
<dbReference type="SUPFAM" id="SSF51730">
    <property type="entry name" value="FAD-linked oxidoreductase"/>
    <property type="match status" value="1"/>
</dbReference>
<evidence type="ECO:0000256" key="6">
    <source>
        <dbReference type="ARBA" id="ARBA00022827"/>
    </source>
</evidence>
<gene>
    <name evidence="10" type="ORF">CHH72_01980</name>
</gene>
<evidence type="ECO:0000259" key="9">
    <source>
        <dbReference type="PROSITE" id="PS50970"/>
    </source>
</evidence>
<dbReference type="PANTHER" id="PTHR11103">
    <property type="entry name" value="SLR1189 PROTEIN"/>
    <property type="match status" value="1"/>
</dbReference>
<evidence type="ECO:0000256" key="1">
    <source>
        <dbReference type="ARBA" id="ARBA00001974"/>
    </source>
</evidence>
<comment type="pathway">
    <text evidence="2">One-carbon metabolism; tetrahydrofolate interconversion.</text>
</comment>
<keyword evidence="8" id="KW-0862">Zinc</keyword>
<accession>A0A268P4J2</accession>
<comment type="cofactor">
    <cofactor evidence="1">
        <name>FAD</name>
        <dbReference type="ChEBI" id="CHEBI:57692"/>
    </cofactor>
</comment>
<dbReference type="GO" id="GO:0006555">
    <property type="term" value="P:methionine metabolic process"/>
    <property type="evidence" value="ECO:0007669"/>
    <property type="project" value="InterPro"/>
</dbReference>
<dbReference type="RefSeq" id="WP_063609366.1">
    <property type="nucleotide sequence ID" value="NZ_BOQQ01000005.1"/>
</dbReference>
<sequence length="621" mass="67770">MELRDKLKTSLIVGDGAMGTLLYEQGFDLCYEELNLSQPDAVYHVHRSYIEAGAKLLQTNTYAANAVKLKKYGLNESVADINSAAVGIAKKAIGNNEQLALVGTIGGIRGFLHEDTENKVITAALLEQITALLEAGVDGLLFETFYDFEEAKEAVALARRLTDKAIIMNVSMGDIGVLNGGIPLGEALEQLHELGADVLGINCRMGPYHMLRSLEQLELSSAFPLACYPNASLPGYRDGRFVYASNTDYFYEMTGAFIEQGVHLIGGCCGTTPAHIAAIAKAVETNTPKTRSLIVRRPSQLQEEGPGRGERLNEPLDQLARRKQTIIVELDPPKKLTIAKFMEGAKALKEAGVDALTLADNSLANPRVDNQTLAMLVREQLGLRSLVHLTCRDRNLIGMQSHLMGLHLAELHDLLVITGDPSKIGDFPGATSVYDVSSLKLLPLIKQMNEGISFSGNSLGSKATFSTAAAFNPHVKHLDKAVRRLEKKIEAGADYFLTQPIFDEQQFEQLYDATKHLPVPIFVGIMPLTSSRNAEFLHNEVPGMTLSDETRARMAACGNDKEKAEQEGLQIAMELADAASAYFNGLYLVTPFLRYELTAALATHCRAIANPINHTMEGERI</sequence>
<dbReference type="Proteomes" id="UP000216207">
    <property type="component" value="Unassembled WGS sequence"/>
</dbReference>
<feature type="binding site" evidence="8">
    <location>
        <position position="203"/>
    </location>
    <ligand>
        <name>Zn(2+)</name>
        <dbReference type="ChEBI" id="CHEBI:29105"/>
    </ligand>
</feature>
<keyword evidence="6" id="KW-0274">FAD</keyword>
<feature type="binding site" evidence="8">
    <location>
        <position position="269"/>
    </location>
    <ligand>
        <name>Zn(2+)</name>
        <dbReference type="ChEBI" id="CHEBI:29105"/>
    </ligand>
</feature>
<evidence type="ECO:0000256" key="5">
    <source>
        <dbReference type="ARBA" id="ARBA00022679"/>
    </source>
</evidence>
<organism evidence="10 11">
    <name type="scientific">Shouchella clausii</name>
    <name type="common">Alkalihalobacillus clausii</name>
    <dbReference type="NCBI Taxonomy" id="79880"/>
    <lineage>
        <taxon>Bacteria</taxon>
        <taxon>Bacillati</taxon>
        <taxon>Bacillota</taxon>
        <taxon>Bacilli</taxon>
        <taxon>Bacillales</taxon>
        <taxon>Bacillaceae</taxon>
        <taxon>Shouchella</taxon>
    </lineage>
</organism>
<evidence type="ECO:0000256" key="3">
    <source>
        <dbReference type="ARBA" id="ARBA00022603"/>
    </source>
</evidence>
<dbReference type="CDD" id="cd00537">
    <property type="entry name" value="MTHFR"/>
    <property type="match status" value="1"/>
</dbReference>
<dbReference type="EMBL" id="NPCC01000004">
    <property type="protein sequence ID" value="PAE90673.1"/>
    <property type="molecule type" value="Genomic_DNA"/>
</dbReference>
<dbReference type="InterPro" id="IPR003726">
    <property type="entry name" value="HCY_dom"/>
</dbReference>
<dbReference type="GO" id="GO:0035999">
    <property type="term" value="P:tetrahydrofolate interconversion"/>
    <property type="evidence" value="ECO:0007669"/>
    <property type="project" value="UniProtKB-UniPathway"/>
</dbReference>
<evidence type="ECO:0000256" key="2">
    <source>
        <dbReference type="ARBA" id="ARBA00004777"/>
    </source>
</evidence>
<keyword evidence="5 8" id="KW-0808">Transferase</keyword>
<dbReference type="Gene3D" id="3.20.20.330">
    <property type="entry name" value="Homocysteine-binding-like domain"/>
    <property type="match status" value="1"/>
</dbReference>
<keyword evidence="3 8" id="KW-0489">Methyltransferase</keyword>
<dbReference type="GO" id="GO:0008168">
    <property type="term" value="F:methyltransferase activity"/>
    <property type="evidence" value="ECO:0007669"/>
    <property type="project" value="UniProtKB-UniRule"/>
</dbReference>
<dbReference type="GO" id="GO:0032259">
    <property type="term" value="P:methylation"/>
    <property type="evidence" value="ECO:0007669"/>
    <property type="project" value="UniProtKB-KW"/>
</dbReference>
<dbReference type="Pfam" id="PF02574">
    <property type="entry name" value="S-methyl_trans"/>
    <property type="match status" value="1"/>
</dbReference>
<protein>
    <submittedName>
        <fullName evidence="10">Bifunctional homocysteine S-methyltransferase/methylenetetrahydrofolate reductase</fullName>
    </submittedName>
</protein>
<feature type="binding site" evidence="8">
    <location>
        <position position="268"/>
    </location>
    <ligand>
        <name>Zn(2+)</name>
        <dbReference type="ChEBI" id="CHEBI:29105"/>
    </ligand>
</feature>
<dbReference type="SUPFAM" id="SSF82282">
    <property type="entry name" value="Homocysteine S-methyltransferase"/>
    <property type="match status" value="1"/>
</dbReference>
<dbReference type="Gene3D" id="3.20.20.220">
    <property type="match status" value="1"/>
</dbReference>
<evidence type="ECO:0000313" key="10">
    <source>
        <dbReference type="EMBL" id="PAE90673.1"/>
    </source>
</evidence>
<dbReference type="InterPro" id="IPR003171">
    <property type="entry name" value="Mehydrof_redctse-like"/>
</dbReference>
<evidence type="ECO:0000313" key="11">
    <source>
        <dbReference type="Proteomes" id="UP000216207"/>
    </source>
</evidence>
<evidence type="ECO:0000256" key="4">
    <source>
        <dbReference type="ARBA" id="ARBA00022630"/>
    </source>
</evidence>